<sequence>MKKQQSSNFFMKALQQNDPEAANKEQCVSENNSNMIHSQITQLYNNPQTNSCLLPRLPSFKVLQIRSTAKNDLETNSPQINLKNEQDISATKCENSHPDDPKIDLTSIRHNPNRATTFTQKEEVKLEIREQQLQDESFKRLQAPSAPGQKVDEGKRSEDSLPKLGPPPIVPKKKNRPLLSSYMVIPDERRYQLIKYVIFENIRVKDAAGALGINYQTAKSILRRYHLTGEITSCLNSSAAKGQTHRILDCLNTWNILSNKIA</sequence>
<proteinExistence type="predicted"/>
<dbReference type="OrthoDB" id="294423at2759"/>
<dbReference type="EMBL" id="RRYP01000961">
    <property type="protein sequence ID" value="TNV86594.1"/>
    <property type="molecule type" value="Genomic_DNA"/>
</dbReference>
<accession>A0A8J8P605</accession>
<protein>
    <submittedName>
        <fullName evidence="2">Uncharacterized protein</fullName>
    </submittedName>
</protein>
<dbReference type="AlphaFoldDB" id="A0A8J8P605"/>
<feature type="region of interest" description="Disordered" evidence="1">
    <location>
        <begin position="84"/>
        <end position="121"/>
    </location>
</feature>
<organism evidence="2 3">
    <name type="scientific">Halteria grandinella</name>
    <dbReference type="NCBI Taxonomy" id="5974"/>
    <lineage>
        <taxon>Eukaryota</taxon>
        <taxon>Sar</taxon>
        <taxon>Alveolata</taxon>
        <taxon>Ciliophora</taxon>
        <taxon>Intramacronucleata</taxon>
        <taxon>Spirotrichea</taxon>
        <taxon>Stichotrichia</taxon>
        <taxon>Sporadotrichida</taxon>
        <taxon>Halteriidae</taxon>
        <taxon>Halteria</taxon>
    </lineage>
</organism>
<feature type="compositionally biased region" description="Polar residues" evidence="1">
    <location>
        <begin position="108"/>
        <end position="119"/>
    </location>
</feature>
<evidence type="ECO:0000313" key="2">
    <source>
        <dbReference type="EMBL" id="TNV86594.1"/>
    </source>
</evidence>
<reference evidence="2" key="1">
    <citation type="submission" date="2019-06" db="EMBL/GenBank/DDBJ databases">
        <authorList>
            <person name="Zheng W."/>
        </authorList>
    </citation>
    <scope>NUCLEOTIDE SEQUENCE</scope>
    <source>
        <strain evidence="2">QDHG01</strain>
    </source>
</reference>
<gene>
    <name evidence="2" type="ORF">FGO68_gene9911</name>
</gene>
<evidence type="ECO:0000313" key="3">
    <source>
        <dbReference type="Proteomes" id="UP000785679"/>
    </source>
</evidence>
<name>A0A8J8P605_HALGN</name>
<feature type="region of interest" description="Disordered" evidence="1">
    <location>
        <begin position="135"/>
        <end position="172"/>
    </location>
</feature>
<comment type="caution">
    <text evidence="2">The sequence shown here is derived from an EMBL/GenBank/DDBJ whole genome shotgun (WGS) entry which is preliminary data.</text>
</comment>
<feature type="compositionally biased region" description="Polar residues" evidence="1">
    <location>
        <begin position="84"/>
        <end position="93"/>
    </location>
</feature>
<dbReference type="Proteomes" id="UP000785679">
    <property type="component" value="Unassembled WGS sequence"/>
</dbReference>
<keyword evidence="3" id="KW-1185">Reference proteome</keyword>
<feature type="compositionally biased region" description="Basic and acidic residues" evidence="1">
    <location>
        <begin position="94"/>
        <end position="103"/>
    </location>
</feature>
<feature type="compositionally biased region" description="Basic and acidic residues" evidence="1">
    <location>
        <begin position="150"/>
        <end position="161"/>
    </location>
</feature>
<evidence type="ECO:0000256" key="1">
    <source>
        <dbReference type="SAM" id="MobiDB-lite"/>
    </source>
</evidence>